<dbReference type="Proteomes" id="UP000029669">
    <property type="component" value="Chromosome"/>
</dbReference>
<dbReference type="HOGENOM" id="CLU_169738_1_3_9"/>
<dbReference type="STRING" id="2325.TKV_c16080"/>
<evidence type="ECO:0000313" key="2">
    <source>
        <dbReference type="Proteomes" id="UP000029669"/>
    </source>
</evidence>
<dbReference type="KEGG" id="tki:TKV_c16080"/>
<dbReference type="OrthoDB" id="1727247at2"/>
<dbReference type="EMBL" id="CP009170">
    <property type="protein sequence ID" value="AIS52767.1"/>
    <property type="molecule type" value="Genomic_DNA"/>
</dbReference>
<reference evidence="2" key="1">
    <citation type="journal article" date="2015" name="Genome Announc.">
        <title>Whole-Genome Sequences of 80 Environmental and Clinical Isolates of Burkholderia pseudomallei.</title>
        <authorList>
            <person name="Johnson S.L."/>
            <person name="Baker A.L."/>
            <person name="Chain P.S."/>
            <person name="Currie B.J."/>
            <person name="Daligault H.E."/>
            <person name="Davenport K.W."/>
            <person name="Davis C.B."/>
            <person name="Inglis T.J."/>
            <person name="Kaestli M."/>
            <person name="Koren S."/>
            <person name="Mayo M."/>
            <person name="Merritt A.J."/>
            <person name="Price E.P."/>
            <person name="Sarovich D.S."/>
            <person name="Warner J."/>
            <person name="Rosovitz M.J."/>
        </authorList>
    </citation>
    <scope>NUCLEOTIDE SEQUENCE [LARGE SCALE GENOMIC DNA]</scope>
    <source>
        <strain evidence="2">DSM 2030</strain>
    </source>
</reference>
<dbReference type="AlphaFoldDB" id="A0A097ASK2"/>
<name>A0A097ASK2_THEKI</name>
<accession>A0A097ASK2</accession>
<evidence type="ECO:0000313" key="1">
    <source>
        <dbReference type="EMBL" id="AIS52767.1"/>
    </source>
</evidence>
<dbReference type="eggNOG" id="ENOG5030FTG">
    <property type="taxonomic scope" value="Bacteria"/>
</dbReference>
<dbReference type="Pfam" id="PF00269">
    <property type="entry name" value="SASP"/>
    <property type="match status" value="1"/>
</dbReference>
<dbReference type="GO" id="GO:0003690">
    <property type="term" value="F:double-stranded DNA binding"/>
    <property type="evidence" value="ECO:0007669"/>
    <property type="project" value="InterPro"/>
</dbReference>
<dbReference type="InterPro" id="IPR001448">
    <property type="entry name" value="SASP_alpha/beta-type"/>
</dbReference>
<organism evidence="1 2">
    <name type="scientific">Thermoanaerobacter kivui</name>
    <name type="common">Acetogenium kivui</name>
    <dbReference type="NCBI Taxonomy" id="2325"/>
    <lineage>
        <taxon>Bacteria</taxon>
        <taxon>Bacillati</taxon>
        <taxon>Bacillota</taxon>
        <taxon>Clostridia</taxon>
        <taxon>Thermoanaerobacterales</taxon>
        <taxon>Thermoanaerobacteraceae</taxon>
        <taxon>Thermoanaerobacter</taxon>
    </lineage>
</organism>
<evidence type="ECO:0008006" key="3">
    <source>
        <dbReference type="Google" id="ProtNLM"/>
    </source>
</evidence>
<dbReference type="GO" id="GO:0006265">
    <property type="term" value="P:DNA topological change"/>
    <property type="evidence" value="ECO:0007669"/>
    <property type="project" value="InterPro"/>
</dbReference>
<protein>
    <recommendedName>
        <fullName evidence="3">Small, acid-soluble spore protein, alpha/beta type</fullName>
    </recommendedName>
</protein>
<sequence length="56" mass="6300">MDNEILKLEAAEELGLLEKVKKVGWSKLSAQETGKIGSIVKKKMKMQQEVGKKEKL</sequence>
<keyword evidence="2" id="KW-1185">Reference proteome</keyword>
<gene>
    <name evidence="1" type="ORF">TKV_c16080</name>
</gene>
<dbReference type="RefSeq" id="WP_003870178.1">
    <property type="nucleotide sequence ID" value="NZ_CP009170.1"/>
</dbReference>
<proteinExistence type="predicted"/>